<dbReference type="Proteomes" id="UP001519291">
    <property type="component" value="Unassembled WGS sequence"/>
</dbReference>
<reference evidence="3 4" key="1">
    <citation type="submission" date="2021-03" db="EMBL/GenBank/DDBJ databases">
        <title>Sequencing the genomes of 1000 actinobacteria strains.</title>
        <authorList>
            <person name="Klenk H.-P."/>
        </authorList>
    </citation>
    <scope>NUCLEOTIDE SEQUENCE [LARGE SCALE GENOMIC DNA]</scope>
    <source>
        <strain evidence="3 4">DSM 41480</strain>
    </source>
</reference>
<feature type="compositionally biased region" description="Basic and acidic residues" evidence="1">
    <location>
        <begin position="119"/>
        <end position="130"/>
    </location>
</feature>
<accession>A0ABS4Y0Y2</accession>
<evidence type="ECO:0000313" key="3">
    <source>
        <dbReference type="EMBL" id="MBP2402428.1"/>
    </source>
</evidence>
<keyword evidence="2" id="KW-0812">Transmembrane</keyword>
<evidence type="ECO:0000256" key="2">
    <source>
        <dbReference type="SAM" id="Phobius"/>
    </source>
</evidence>
<proteinExistence type="predicted"/>
<keyword evidence="4" id="KW-1185">Reference proteome</keyword>
<feature type="transmembrane region" description="Helical" evidence="2">
    <location>
        <begin position="155"/>
        <end position="173"/>
    </location>
</feature>
<dbReference type="EMBL" id="JAGIOH010000001">
    <property type="protein sequence ID" value="MBP2402428.1"/>
    <property type="molecule type" value="Genomic_DNA"/>
</dbReference>
<keyword evidence="2" id="KW-0472">Membrane</keyword>
<evidence type="ECO:0000313" key="4">
    <source>
        <dbReference type="Proteomes" id="UP001519291"/>
    </source>
</evidence>
<feature type="compositionally biased region" description="Basic and acidic residues" evidence="1">
    <location>
        <begin position="1"/>
        <end position="14"/>
    </location>
</feature>
<evidence type="ECO:0008006" key="5">
    <source>
        <dbReference type="Google" id="ProtNLM"/>
    </source>
</evidence>
<keyword evidence="2" id="KW-1133">Transmembrane helix</keyword>
<feature type="compositionally biased region" description="Low complexity" evidence="1">
    <location>
        <begin position="66"/>
        <end position="75"/>
    </location>
</feature>
<organism evidence="3 4">
    <name type="scientific">Streptomyces syringium</name>
    <dbReference type="NCBI Taxonomy" id="76729"/>
    <lineage>
        <taxon>Bacteria</taxon>
        <taxon>Bacillati</taxon>
        <taxon>Actinomycetota</taxon>
        <taxon>Actinomycetes</taxon>
        <taxon>Kitasatosporales</taxon>
        <taxon>Streptomycetaceae</taxon>
        <taxon>Streptomyces</taxon>
    </lineage>
</organism>
<gene>
    <name evidence="3" type="ORF">JO379_001897</name>
</gene>
<sequence>MAERDAGRDESRDPLDEDAAWAELVAAYGEQPDPAKGRWPASGDVTDELDDRERAEDPGTPDGAEDSGASDGPDPSGDDRDGTTRTATAAPGKPDRPGSFIVYAPGVGPRDWPEPAAESGKDGKGEKDGSDDADEGHFVPPEPPPLPTGDVTARFAWIAVLGGPLLLLVMVLLRQELTWWMTTLGVGGFLGGFATLVLRMKDGDDDEDDDPGRGAVV</sequence>
<protein>
    <recommendedName>
        <fullName evidence="5">DUF308 domain-containing protein</fullName>
    </recommendedName>
</protein>
<dbReference type="GeneID" id="91568765"/>
<dbReference type="RefSeq" id="WP_209514581.1">
    <property type="nucleotide sequence ID" value="NZ_JAGIOH010000001.1"/>
</dbReference>
<feature type="transmembrane region" description="Helical" evidence="2">
    <location>
        <begin position="179"/>
        <end position="198"/>
    </location>
</feature>
<evidence type="ECO:0000256" key="1">
    <source>
        <dbReference type="SAM" id="MobiDB-lite"/>
    </source>
</evidence>
<comment type="caution">
    <text evidence="3">The sequence shown here is derived from an EMBL/GenBank/DDBJ whole genome shotgun (WGS) entry which is preliminary data.</text>
</comment>
<name>A0ABS4Y0Y2_9ACTN</name>
<feature type="region of interest" description="Disordered" evidence="1">
    <location>
        <begin position="1"/>
        <end position="148"/>
    </location>
</feature>